<accession>A0A8S4C0I9</accession>
<organism evidence="1 2">
    <name type="scientific">Hyalomma marginatum</name>
    <dbReference type="NCBI Taxonomy" id="34627"/>
    <lineage>
        <taxon>Eukaryota</taxon>
        <taxon>Metazoa</taxon>
        <taxon>Ecdysozoa</taxon>
        <taxon>Arthropoda</taxon>
        <taxon>Chelicerata</taxon>
        <taxon>Arachnida</taxon>
        <taxon>Acari</taxon>
        <taxon>Parasitiformes</taxon>
        <taxon>Ixodida</taxon>
        <taxon>Ixodoidea</taxon>
        <taxon>Ixodidae</taxon>
        <taxon>Hyalomminae</taxon>
        <taxon>Hyalomma</taxon>
    </lineage>
</organism>
<evidence type="ECO:0000313" key="1">
    <source>
        <dbReference type="EMBL" id="CAG7592833.1"/>
    </source>
</evidence>
<name>A0A8S4C0I9_9ACAR</name>
<dbReference type="EMBL" id="CAJVAF010000292">
    <property type="protein sequence ID" value="CAG7592833.1"/>
    <property type="molecule type" value="Genomic_DNA"/>
</dbReference>
<keyword evidence="2" id="KW-1185">Reference proteome</keyword>
<proteinExistence type="predicted"/>
<dbReference type="AlphaFoldDB" id="A0A8S4C0I9"/>
<comment type="caution">
    <text evidence="1">The sequence shown here is derived from an EMBL/GenBank/DDBJ whole genome shotgun (WGS) entry which is preliminary data.</text>
</comment>
<gene>
    <name evidence="1" type="ORF">MHYMCMPASI_00624</name>
</gene>
<protein>
    <submittedName>
        <fullName evidence="1">Uncharacterized protein</fullName>
    </submittedName>
</protein>
<evidence type="ECO:0000313" key="2">
    <source>
        <dbReference type="Proteomes" id="UP000837675"/>
    </source>
</evidence>
<dbReference type="Proteomes" id="UP000837675">
    <property type="component" value="Unassembled WGS sequence"/>
</dbReference>
<sequence length="51" mass="5755">MESGTTALQQPRQDRLREIAETELLRNAPISESAEHDSFDDVMILSKAIQL</sequence>
<reference evidence="1" key="1">
    <citation type="submission" date="2021-06" db="EMBL/GenBank/DDBJ databases">
        <authorList>
            <person name="Nardi T."/>
            <person name="Nardi T."/>
        </authorList>
    </citation>
    <scope>NUCLEOTIDE SEQUENCE</scope>
</reference>